<organism evidence="2 3">
    <name type="scientific">Metabacillus idriensis</name>
    <dbReference type="NCBI Taxonomy" id="324768"/>
    <lineage>
        <taxon>Bacteria</taxon>
        <taxon>Bacillati</taxon>
        <taxon>Bacillota</taxon>
        <taxon>Bacilli</taxon>
        <taxon>Bacillales</taxon>
        <taxon>Bacillaceae</taxon>
        <taxon>Metabacillus</taxon>
    </lineage>
</organism>
<proteinExistence type="predicted"/>
<dbReference type="Pfam" id="PF13302">
    <property type="entry name" value="Acetyltransf_3"/>
    <property type="match status" value="1"/>
</dbReference>
<keyword evidence="3" id="KW-1185">Reference proteome</keyword>
<keyword evidence="2" id="KW-0808">Transferase</keyword>
<protein>
    <submittedName>
        <fullName evidence="2">GNAT family N-acetyltransferase</fullName>
    </submittedName>
</protein>
<evidence type="ECO:0000313" key="3">
    <source>
        <dbReference type="Proteomes" id="UP000441585"/>
    </source>
</evidence>
<accession>A0A6I2MF05</accession>
<dbReference type="GO" id="GO:0016747">
    <property type="term" value="F:acyltransferase activity, transferring groups other than amino-acyl groups"/>
    <property type="evidence" value="ECO:0007669"/>
    <property type="project" value="InterPro"/>
</dbReference>
<comment type="caution">
    <text evidence="2">The sequence shown here is derived from an EMBL/GenBank/DDBJ whole genome shotgun (WGS) entry which is preliminary data.</text>
</comment>
<dbReference type="Proteomes" id="UP000441585">
    <property type="component" value="Unassembled WGS sequence"/>
</dbReference>
<gene>
    <name evidence="2" type="ORF">GJU41_23375</name>
</gene>
<dbReference type="InterPro" id="IPR000182">
    <property type="entry name" value="GNAT_dom"/>
</dbReference>
<name>A0A6I2MF05_9BACI</name>
<dbReference type="EMBL" id="WKKF01000018">
    <property type="protein sequence ID" value="MRX56885.1"/>
    <property type="molecule type" value="Genomic_DNA"/>
</dbReference>
<dbReference type="PANTHER" id="PTHR43792">
    <property type="entry name" value="GNAT FAMILY, PUTATIVE (AFU_ORTHOLOGUE AFUA_3G00765)-RELATED-RELATED"/>
    <property type="match status" value="1"/>
</dbReference>
<dbReference type="SUPFAM" id="SSF55729">
    <property type="entry name" value="Acyl-CoA N-acyltransferases (Nat)"/>
    <property type="match status" value="1"/>
</dbReference>
<reference evidence="2 3" key="1">
    <citation type="submission" date="2019-11" db="EMBL/GenBank/DDBJ databases">
        <title>Bacillus idriensis genome.</title>
        <authorList>
            <person name="Konopka E.N."/>
            <person name="Newman J.D."/>
        </authorList>
    </citation>
    <scope>NUCLEOTIDE SEQUENCE [LARGE SCALE GENOMIC DNA]</scope>
    <source>
        <strain evidence="2 3">DSM 19097</strain>
    </source>
</reference>
<feature type="domain" description="N-acetyltransferase" evidence="1">
    <location>
        <begin position="22"/>
        <end position="68"/>
    </location>
</feature>
<sequence length="105" mass="12390">MDWNSYLTNRKKPQKSRAFLLVWVPFWGRGYAAEAIGKVLEFGFKDIELNRIWATVMKKNIASSKVLNNNVVKHEGTFPKHDLKWGKFEDVEYYGLLKDDFLQTY</sequence>
<evidence type="ECO:0000259" key="1">
    <source>
        <dbReference type="Pfam" id="PF13302"/>
    </source>
</evidence>
<dbReference type="InterPro" id="IPR051531">
    <property type="entry name" value="N-acetyltransferase"/>
</dbReference>
<dbReference type="RefSeq" id="WP_170292898.1">
    <property type="nucleotide sequence ID" value="NZ_CAJGAA010000007.1"/>
</dbReference>
<dbReference type="InterPro" id="IPR016181">
    <property type="entry name" value="Acyl_CoA_acyltransferase"/>
</dbReference>
<evidence type="ECO:0000313" key="2">
    <source>
        <dbReference type="EMBL" id="MRX56885.1"/>
    </source>
</evidence>
<dbReference type="Gene3D" id="3.40.630.30">
    <property type="match status" value="1"/>
</dbReference>
<dbReference type="AlphaFoldDB" id="A0A6I2MF05"/>